<dbReference type="PANTHER" id="PTHR43312:SF1">
    <property type="entry name" value="NADP-DEPENDENT OXIDOREDUCTASE DOMAIN-CONTAINING PROTEIN"/>
    <property type="match status" value="1"/>
</dbReference>
<dbReference type="InterPro" id="IPR023210">
    <property type="entry name" value="NADP_OxRdtase_dom"/>
</dbReference>
<gene>
    <name evidence="2" type="ordered locus">Saut_0294</name>
</gene>
<dbReference type="RefSeq" id="WP_013326099.1">
    <property type="nucleotide sequence ID" value="NC_014506.1"/>
</dbReference>
<dbReference type="HOGENOM" id="CLU_041265_0_0_7"/>
<dbReference type="EMBL" id="CP002205">
    <property type="protein sequence ID" value="ADN08343.1"/>
    <property type="molecule type" value="Genomic_DNA"/>
</dbReference>
<dbReference type="SUPFAM" id="SSF51430">
    <property type="entry name" value="NAD(P)-linked oxidoreductase"/>
    <property type="match status" value="1"/>
</dbReference>
<dbReference type="AlphaFoldDB" id="E0UU34"/>
<evidence type="ECO:0000313" key="3">
    <source>
        <dbReference type="Proteomes" id="UP000007803"/>
    </source>
</evidence>
<protein>
    <submittedName>
        <fullName evidence="2">Aldo/keto reductase</fullName>
    </submittedName>
</protein>
<reference evidence="3" key="1">
    <citation type="journal article" date="2010" name="Stand. Genomic Sci.">
        <title>Complete genome sequence of Sulfurimonas autotrophica type strain (OK10).</title>
        <authorList>
            <person name="Sikorski J."/>
            <person name="Munk C."/>
            <person name="Lapidus A."/>
            <person name="Djao O."/>
            <person name="Lucas S."/>
            <person name="Glavina Del Rio T."/>
            <person name="Nolan M."/>
            <person name="Tice H."/>
            <person name="Han C."/>
            <person name="Cheng J."/>
            <person name="Tapia R."/>
            <person name="Goodwin L."/>
            <person name="Pitluck S."/>
            <person name="Liolios K."/>
            <person name="Ivanova N."/>
            <person name="Mavromatis K."/>
            <person name="Mikhailova N."/>
            <person name="Pati A."/>
            <person name="Sims D."/>
            <person name="Meincke L."/>
            <person name="Brettin T."/>
            <person name="Detter J."/>
            <person name="Chen A."/>
            <person name="Palaniappan K."/>
            <person name="Land M."/>
            <person name="Hauser L."/>
            <person name="Chang Y."/>
            <person name="Jeffries C."/>
            <person name="Rohde M."/>
            <person name="Lang E."/>
            <person name="Spring S."/>
            <person name="Goker M."/>
            <person name="Woyke T."/>
            <person name="Bristow J."/>
            <person name="Eisen J."/>
            <person name="Markowitz V."/>
            <person name="Hugenholtz P."/>
            <person name="Kyrpides N."/>
            <person name="Klenk H."/>
        </authorList>
    </citation>
    <scope>NUCLEOTIDE SEQUENCE [LARGE SCALE GENOMIC DNA]</scope>
    <source>
        <strain evidence="3">ATCC BAA-671 / DSM 16294 / JCM 11897 / OK10</strain>
    </source>
</reference>
<dbReference type="InterPro" id="IPR053135">
    <property type="entry name" value="AKR2_Oxidoreductase"/>
</dbReference>
<dbReference type="Pfam" id="PF00248">
    <property type="entry name" value="Aldo_ket_red"/>
    <property type="match status" value="1"/>
</dbReference>
<dbReference type="OrthoDB" id="9804790at2"/>
<dbReference type="Proteomes" id="UP000007803">
    <property type="component" value="Chromosome"/>
</dbReference>
<dbReference type="KEGG" id="sua:Saut_0294"/>
<evidence type="ECO:0000259" key="1">
    <source>
        <dbReference type="Pfam" id="PF00248"/>
    </source>
</evidence>
<feature type="domain" description="NADP-dependent oxidoreductase" evidence="1">
    <location>
        <begin position="6"/>
        <end position="404"/>
    </location>
</feature>
<dbReference type="InterPro" id="IPR036812">
    <property type="entry name" value="NAD(P)_OxRdtase_dom_sf"/>
</dbReference>
<evidence type="ECO:0000313" key="2">
    <source>
        <dbReference type="EMBL" id="ADN08343.1"/>
    </source>
</evidence>
<proteinExistence type="predicted"/>
<accession>E0UU34</accession>
<name>E0UU34_SULAO</name>
<organism evidence="2 3">
    <name type="scientific">Sulfurimonas autotrophica (strain ATCC BAA-671 / DSM 16294 / JCM 11897 / OK10)</name>
    <dbReference type="NCBI Taxonomy" id="563040"/>
    <lineage>
        <taxon>Bacteria</taxon>
        <taxon>Pseudomonadati</taxon>
        <taxon>Campylobacterota</taxon>
        <taxon>Epsilonproteobacteria</taxon>
        <taxon>Campylobacterales</taxon>
        <taxon>Sulfurimonadaceae</taxon>
        <taxon>Sulfurimonas</taxon>
    </lineage>
</organism>
<dbReference type="STRING" id="563040.Saut_0294"/>
<dbReference type="eggNOG" id="COG0667">
    <property type="taxonomic scope" value="Bacteria"/>
</dbReference>
<dbReference type="PANTHER" id="PTHR43312">
    <property type="entry name" value="D-THREO-ALDOSE 1-DEHYDROGENASE"/>
    <property type="match status" value="1"/>
</dbReference>
<dbReference type="Gene3D" id="3.20.20.100">
    <property type="entry name" value="NADP-dependent oxidoreductase domain"/>
    <property type="match status" value="1"/>
</dbReference>
<keyword evidence="3" id="KW-1185">Reference proteome</keyword>
<dbReference type="CDD" id="cd19099">
    <property type="entry name" value="AKR_unchar"/>
    <property type="match status" value="1"/>
</dbReference>
<sequence length="410" mass="47397">MSTFAFGTYRITDENPLHIEALKEAVDAGIDLIDTSTNYTDGGAERAIGKVLRNFPDAIRDKIKIVSKYGYIQGSNMLAHKEETFEDVVEFNQSCYHSIANSFMKKQLDASLERLQMSKIDCYLIHNPEYFILDALNKGKKRDEILDSMYQRLYEAFIGLEEEVKEGRINSYGISSNSFAKAKNDPKFLPYEDLLTLAQNAAQEAGNKKHSFSTVQLPVNIVEKEGLKCAAWAKKQGLRVLANRPLNAQKENLMYRLAEYSESKEYYYYLNELLQACDNDLLKSLYNLIEQMDTNKHKFGWVGEYDTFLHSQIIPHIKQALQNIQPDTLDELLRFVDLFLQEYRIMVAYECSKRVRAELKEEFKGCHKKVQECALEFLCKQDAIDYILVGMRKPSYVQEIMAMRENICLD</sequence>